<accession>A0ABS0RTJ9</accession>
<dbReference type="Gene3D" id="3.30.370.10">
    <property type="entry name" value="Barstar-like"/>
    <property type="match status" value="1"/>
</dbReference>
<keyword evidence="4" id="KW-1185">Reference proteome</keyword>
<sequence>MPPVLTINIQGRCSKADVLSVIGEALQLGGPAGNHPVRLGEESGWGMNWDALFDCLLNLHSGGIWGTSPVIEAPLELVISGTKAFARDNPDAFAVLTDVLEQTRETYARSGRVFEFVIRE</sequence>
<evidence type="ECO:0000313" key="4">
    <source>
        <dbReference type="Proteomes" id="UP000638849"/>
    </source>
</evidence>
<organism evidence="3 4">
    <name type="scientific">Streptomyces javensis</name>
    <dbReference type="NCBI Taxonomy" id="114698"/>
    <lineage>
        <taxon>Bacteria</taxon>
        <taxon>Bacillati</taxon>
        <taxon>Actinomycetota</taxon>
        <taxon>Actinomycetes</taxon>
        <taxon>Kitasatosporales</taxon>
        <taxon>Streptomycetaceae</taxon>
        <taxon>Streptomyces</taxon>
        <taxon>Streptomyces violaceusniger group</taxon>
    </lineage>
</organism>
<gene>
    <name evidence="3" type="ORF">JBF12_48235</name>
</gene>
<evidence type="ECO:0000256" key="1">
    <source>
        <dbReference type="ARBA" id="ARBA00006845"/>
    </source>
</evidence>
<dbReference type="EMBL" id="JAEEAQ010001696">
    <property type="protein sequence ID" value="MBI0320610.1"/>
    <property type="molecule type" value="Genomic_DNA"/>
</dbReference>
<feature type="domain" description="Barstar (barnase inhibitor)" evidence="2">
    <location>
        <begin position="45"/>
        <end position="118"/>
    </location>
</feature>
<evidence type="ECO:0000313" key="3">
    <source>
        <dbReference type="EMBL" id="MBI0320610.1"/>
    </source>
</evidence>
<protein>
    <submittedName>
        <fullName evidence="3">Barstar family protein</fullName>
    </submittedName>
</protein>
<dbReference type="InterPro" id="IPR035905">
    <property type="entry name" value="Barstar-like_sf"/>
</dbReference>
<evidence type="ECO:0000259" key="2">
    <source>
        <dbReference type="Pfam" id="PF01337"/>
    </source>
</evidence>
<dbReference type="InterPro" id="IPR000468">
    <property type="entry name" value="Barstar"/>
</dbReference>
<comment type="similarity">
    <text evidence="1">Belongs to the barstar family.</text>
</comment>
<proteinExistence type="inferred from homology"/>
<dbReference type="SUPFAM" id="SSF52038">
    <property type="entry name" value="Barstar-related"/>
    <property type="match status" value="1"/>
</dbReference>
<comment type="caution">
    <text evidence="3">The sequence shown here is derived from an EMBL/GenBank/DDBJ whole genome shotgun (WGS) entry which is preliminary data.</text>
</comment>
<name>A0ABS0RTJ9_9ACTN</name>
<dbReference type="Pfam" id="PF01337">
    <property type="entry name" value="Barstar"/>
    <property type="match status" value="1"/>
</dbReference>
<dbReference type="Proteomes" id="UP000638849">
    <property type="component" value="Unassembled WGS sequence"/>
</dbReference>
<reference evidence="3 4" key="1">
    <citation type="submission" date="2020-12" db="EMBL/GenBank/DDBJ databases">
        <authorList>
            <person name="Kusuma A.B."/>
            <person name="Nouioui I."/>
            <person name="Goodfellow M."/>
        </authorList>
    </citation>
    <scope>NUCLEOTIDE SEQUENCE [LARGE SCALE GENOMIC DNA]</scope>
    <source>
        <strain evidence="3 4">DSM 41764</strain>
    </source>
</reference>